<evidence type="ECO:0000313" key="1">
    <source>
        <dbReference type="EMBL" id="HIZ86330.1"/>
    </source>
</evidence>
<dbReference type="EMBL" id="DXAW01000125">
    <property type="protein sequence ID" value="HIZ86330.1"/>
    <property type="molecule type" value="Genomic_DNA"/>
</dbReference>
<protein>
    <submittedName>
        <fullName evidence="1">Uncharacterized protein</fullName>
    </submittedName>
</protein>
<accession>A0A9D2KAI8</accession>
<dbReference type="AlphaFoldDB" id="A0A9D2KAI8"/>
<name>A0A9D2KAI8_9BACT</name>
<proteinExistence type="predicted"/>
<dbReference type="Proteomes" id="UP000824115">
    <property type="component" value="Unassembled WGS sequence"/>
</dbReference>
<reference evidence="1" key="2">
    <citation type="submission" date="2021-04" db="EMBL/GenBank/DDBJ databases">
        <authorList>
            <person name="Gilroy R."/>
        </authorList>
    </citation>
    <scope>NUCLEOTIDE SEQUENCE</scope>
    <source>
        <strain evidence="1">Gambia16-554</strain>
    </source>
</reference>
<comment type="caution">
    <text evidence="1">The sequence shown here is derived from an EMBL/GenBank/DDBJ whole genome shotgun (WGS) entry which is preliminary data.</text>
</comment>
<evidence type="ECO:0000313" key="2">
    <source>
        <dbReference type="Proteomes" id="UP000824115"/>
    </source>
</evidence>
<sequence length="105" mass="12346">MKVYKCVYFNALVDVLYEKGYFGFKDSAFNYVENLLDDVRDNLHLKVKISAPAYFKKYGQKLLYSVFKSSTATSWYVFYNVYDVDGEQVFLIKYIANNHSIAKFL</sequence>
<reference evidence="1" key="1">
    <citation type="journal article" date="2021" name="PeerJ">
        <title>Extensive microbial diversity within the chicken gut microbiome revealed by metagenomics and culture.</title>
        <authorList>
            <person name="Gilroy R."/>
            <person name="Ravi A."/>
            <person name="Getino M."/>
            <person name="Pursley I."/>
            <person name="Horton D.L."/>
            <person name="Alikhan N.F."/>
            <person name="Baker D."/>
            <person name="Gharbi K."/>
            <person name="Hall N."/>
            <person name="Watson M."/>
            <person name="Adriaenssens E.M."/>
            <person name="Foster-Nyarko E."/>
            <person name="Jarju S."/>
            <person name="Secka A."/>
            <person name="Antonio M."/>
            <person name="Oren A."/>
            <person name="Chaudhuri R.R."/>
            <person name="La Ragione R."/>
            <person name="Hildebrand F."/>
            <person name="Pallen M.J."/>
        </authorList>
    </citation>
    <scope>NUCLEOTIDE SEQUENCE</scope>
    <source>
        <strain evidence="1">Gambia16-554</strain>
    </source>
</reference>
<organism evidence="1 2">
    <name type="scientific">Candidatus Coprenecus stercoravium</name>
    <dbReference type="NCBI Taxonomy" id="2840735"/>
    <lineage>
        <taxon>Bacteria</taxon>
        <taxon>Pseudomonadati</taxon>
        <taxon>Bacteroidota</taxon>
        <taxon>Bacteroidia</taxon>
        <taxon>Bacteroidales</taxon>
        <taxon>Rikenellaceae</taxon>
        <taxon>Rikenellaceae incertae sedis</taxon>
        <taxon>Candidatus Coprenecus</taxon>
    </lineage>
</organism>
<gene>
    <name evidence="1" type="ORF">IAC04_07555</name>
</gene>